<name>A0ABM8DLA8_9SPIR</name>
<evidence type="ECO:0000313" key="2">
    <source>
        <dbReference type="Proteomes" id="UP001317516"/>
    </source>
</evidence>
<geneLocation type="plasmid" evidence="1 2">
    <name>p100</name>
</geneLocation>
<evidence type="ECO:0008006" key="3">
    <source>
        <dbReference type="Google" id="ProtNLM"/>
    </source>
</evidence>
<dbReference type="NCBIfam" id="NF047534">
    <property type="entry name" value="lipo_BTA121_dup"/>
    <property type="match status" value="1"/>
</dbReference>
<dbReference type="Proteomes" id="UP001317516">
    <property type="component" value="Plasmid p100"/>
</dbReference>
<dbReference type="EMBL" id="AP027071">
    <property type="protein sequence ID" value="BDU63351.1"/>
    <property type="molecule type" value="Genomic_DNA"/>
</dbReference>
<keyword evidence="2" id="KW-1185">Reference proteome</keyword>
<keyword evidence="1" id="KW-0614">Plasmid</keyword>
<gene>
    <name evidence="1" type="ORF">BOFE_08910</name>
</gene>
<reference evidence="1 2" key="1">
    <citation type="submission" date="2022-11" db="EMBL/GenBank/DDBJ databases">
        <title>Genome sequence of clinical isolate of the human pathogenic Borrelia fainii.</title>
        <authorList>
            <person name="Itokawa K."/>
            <person name="Sato K."/>
            <person name="Qiu Y."/>
        </authorList>
    </citation>
    <scope>NUCLEOTIDE SEQUENCE [LARGE SCALE GENOMIC DNA]</scope>
    <source>
        <strain evidence="1 2">Qtaro</strain>
        <plasmid evidence="1 2">p100</plasmid>
    </source>
</reference>
<sequence>MRAFNILILLMVLFCCCDDEEYVNNLGIDYNFDDISSSDLDIGLAFDHSSLENLMVDFNLSGEEKIAVRFLRSALTDPTITEGIPNIRTYSDDEFYEFLVVLSSAKIKEAVADIIVTLRVRDDILDAIYELADGHPKRDGFEVQLATKQREYLKILKIACGGDNGYRGAYLSLKMANCSNVFTPLKKQIYDVLHEY</sequence>
<protein>
    <recommendedName>
        <fullName evidence="3">Lipoprotein</fullName>
    </recommendedName>
</protein>
<evidence type="ECO:0000313" key="1">
    <source>
        <dbReference type="EMBL" id="BDU63351.1"/>
    </source>
</evidence>
<proteinExistence type="predicted"/>
<organism evidence="1 2">
    <name type="scientific">Candidatus Borrelia fainii</name>
    <dbReference type="NCBI Taxonomy" id="2518322"/>
    <lineage>
        <taxon>Bacteria</taxon>
        <taxon>Pseudomonadati</taxon>
        <taxon>Spirochaetota</taxon>
        <taxon>Spirochaetia</taxon>
        <taxon>Spirochaetales</taxon>
        <taxon>Borreliaceae</taxon>
        <taxon>Borrelia</taxon>
    </lineage>
</organism>
<accession>A0ABM8DLA8</accession>
<dbReference type="RefSeq" id="WP_281862194.1">
    <property type="nucleotide sequence ID" value="NZ_AP027071.1"/>
</dbReference>